<dbReference type="PROSITE" id="PS50041">
    <property type="entry name" value="C_TYPE_LECTIN_2"/>
    <property type="match status" value="1"/>
</dbReference>
<protein>
    <submittedName>
        <fullName evidence="2">Collectin-12</fullName>
    </submittedName>
</protein>
<dbReference type="Pfam" id="PF00059">
    <property type="entry name" value="Lectin_C"/>
    <property type="match status" value="1"/>
</dbReference>
<dbReference type="InterPro" id="IPR016187">
    <property type="entry name" value="CTDL_fold"/>
</dbReference>
<dbReference type="OrthoDB" id="6133475at2759"/>
<comment type="caution">
    <text evidence="2">The sequence shown here is derived from an EMBL/GenBank/DDBJ whole genome shotgun (WGS) entry which is preliminary data.</text>
</comment>
<dbReference type="InterPro" id="IPR050111">
    <property type="entry name" value="C-type_lectin/snaclec_domain"/>
</dbReference>
<evidence type="ECO:0000313" key="2">
    <source>
        <dbReference type="EMBL" id="KAJ8037187.1"/>
    </source>
</evidence>
<proteinExistence type="predicted"/>
<keyword evidence="3" id="KW-1185">Reference proteome</keyword>
<sequence>MFFVIYRIALMDAANLNTCPETFIYFENYCYYFASEKQNFTTAEETCNNYSLSQSNPCHLTSIHSAGEDAFVRANAQRRWVEKSFWLGATIREGSMQKDDLYAQYSWLDGSPMNFVKFKHEPHPGTRICLQWKHPGWNGAKCSLFKKYVCKTVPQYCKYTNLGRFTVKPFTRKNGILNAHGRSQREA</sequence>
<evidence type="ECO:0000313" key="3">
    <source>
        <dbReference type="Proteomes" id="UP001152320"/>
    </source>
</evidence>
<accession>A0A9Q1C234</accession>
<dbReference type="Gene3D" id="3.10.100.10">
    <property type="entry name" value="Mannose-Binding Protein A, subunit A"/>
    <property type="match status" value="1"/>
</dbReference>
<dbReference type="Proteomes" id="UP001152320">
    <property type="component" value="Chromosome 8"/>
</dbReference>
<dbReference type="AlphaFoldDB" id="A0A9Q1C234"/>
<dbReference type="PANTHER" id="PTHR22803">
    <property type="entry name" value="MANNOSE, PHOSPHOLIPASE, LECTIN RECEPTOR RELATED"/>
    <property type="match status" value="1"/>
</dbReference>
<evidence type="ECO:0000259" key="1">
    <source>
        <dbReference type="PROSITE" id="PS50041"/>
    </source>
</evidence>
<name>A0A9Q1C234_HOLLE</name>
<reference evidence="2" key="1">
    <citation type="submission" date="2021-10" db="EMBL/GenBank/DDBJ databases">
        <title>Tropical sea cucumber genome reveals ecological adaptation and Cuvierian tubules defense mechanism.</title>
        <authorList>
            <person name="Chen T."/>
        </authorList>
    </citation>
    <scope>NUCLEOTIDE SEQUENCE</scope>
    <source>
        <strain evidence="2">Nanhai2018</strain>
        <tissue evidence="2">Muscle</tissue>
    </source>
</reference>
<dbReference type="InterPro" id="IPR016186">
    <property type="entry name" value="C-type_lectin-like/link_sf"/>
</dbReference>
<gene>
    <name evidence="2" type="ORF">HOLleu_17939</name>
</gene>
<feature type="domain" description="C-type lectin" evidence="1">
    <location>
        <begin position="26"/>
        <end position="151"/>
    </location>
</feature>
<dbReference type="EMBL" id="JAIZAY010000008">
    <property type="protein sequence ID" value="KAJ8037187.1"/>
    <property type="molecule type" value="Genomic_DNA"/>
</dbReference>
<dbReference type="SMART" id="SM00034">
    <property type="entry name" value="CLECT"/>
    <property type="match status" value="1"/>
</dbReference>
<dbReference type="InterPro" id="IPR001304">
    <property type="entry name" value="C-type_lectin-like"/>
</dbReference>
<organism evidence="2 3">
    <name type="scientific">Holothuria leucospilota</name>
    <name type="common">Black long sea cucumber</name>
    <name type="synonym">Mertensiothuria leucospilota</name>
    <dbReference type="NCBI Taxonomy" id="206669"/>
    <lineage>
        <taxon>Eukaryota</taxon>
        <taxon>Metazoa</taxon>
        <taxon>Echinodermata</taxon>
        <taxon>Eleutherozoa</taxon>
        <taxon>Echinozoa</taxon>
        <taxon>Holothuroidea</taxon>
        <taxon>Aspidochirotacea</taxon>
        <taxon>Aspidochirotida</taxon>
        <taxon>Holothuriidae</taxon>
        <taxon>Holothuria</taxon>
    </lineage>
</organism>
<dbReference type="SUPFAM" id="SSF56436">
    <property type="entry name" value="C-type lectin-like"/>
    <property type="match status" value="1"/>
</dbReference>